<feature type="binding site" evidence="7">
    <location>
        <position position="157"/>
    </location>
    <ligand>
        <name>ATP</name>
        <dbReference type="ChEBI" id="CHEBI:30616"/>
    </ligand>
</feature>
<evidence type="ECO:0000256" key="3">
    <source>
        <dbReference type="ARBA" id="ARBA00022741"/>
    </source>
</evidence>
<evidence type="ECO:0000313" key="8">
    <source>
        <dbReference type="EMBL" id="VFP87648.1"/>
    </source>
</evidence>
<keyword evidence="7" id="KW-0479">Metal-binding</keyword>
<dbReference type="AlphaFoldDB" id="A0A451DLP5"/>
<keyword evidence="5 7" id="KW-0067">ATP-binding</keyword>
<keyword evidence="1 7" id="KW-0028">Amino-acid biosynthesis</keyword>
<dbReference type="Gene3D" id="3.40.50.300">
    <property type="entry name" value="P-loop containing nucleotide triphosphate hydrolases"/>
    <property type="match status" value="1"/>
</dbReference>
<comment type="similarity">
    <text evidence="7">Belongs to the shikimate kinase family.</text>
</comment>
<dbReference type="InterPro" id="IPR027417">
    <property type="entry name" value="P-loop_NTPase"/>
</dbReference>
<dbReference type="InterPro" id="IPR031322">
    <property type="entry name" value="Shikimate/glucono_kinase"/>
</dbReference>
<feature type="binding site" evidence="7">
    <location>
        <position position="18"/>
    </location>
    <ligand>
        <name>Mg(2+)</name>
        <dbReference type="ChEBI" id="CHEBI:18420"/>
    </ligand>
</feature>
<comment type="cofactor">
    <cofactor evidence="7">
        <name>Mg(2+)</name>
        <dbReference type="ChEBI" id="CHEBI:18420"/>
    </cofactor>
    <text evidence="7">Binds 1 Mg(2+) ion per subunit.</text>
</comment>
<evidence type="ECO:0000313" key="9">
    <source>
        <dbReference type="Proteomes" id="UP000294462"/>
    </source>
</evidence>
<comment type="subunit">
    <text evidence="7">Monomer.</text>
</comment>
<dbReference type="InterPro" id="IPR000623">
    <property type="entry name" value="Shikimate_kinase/TSH1"/>
</dbReference>
<dbReference type="RefSeq" id="WP_072666462.1">
    <property type="nucleotide sequence ID" value="NZ_LR217725.1"/>
</dbReference>
<accession>A0A451DLP5</accession>
<comment type="subcellular location">
    <subcellularLocation>
        <location evidence="7">Cytoplasm</location>
    </subcellularLocation>
</comment>
<dbReference type="EC" id="2.7.1.71" evidence="7"/>
<dbReference type="OrthoDB" id="9800332at2"/>
<keyword evidence="6 7" id="KW-0057">Aromatic amino acid biosynthesis</keyword>
<feature type="binding site" evidence="7">
    <location>
        <begin position="14"/>
        <end position="19"/>
    </location>
    <ligand>
        <name>ATP</name>
        <dbReference type="ChEBI" id="CHEBI:30616"/>
    </ligand>
</feature>
<evidence type="ECO:0000256" key="5">
    <source>
        <dbReference type="ARBA" id="ARBA00022840"/>
    </source>
</evidence>
<dbReference type="UniPathway" id="UPA00053">
    <property type="reaction ID" value="UER00088"/>
</dbReference>
<dbReference type="GO" id="GO:0008652">
    <property type="term" value="P:amino acid biosynthetic process"/>
    <property type="evidence" value="ECO:0007669"/>
    <property type="project" value="UniProtKB-KW"/>
</dbReference>
<dbReference type="KEGG" id="ehd:ERCIPSTX3056_617"/>
<sequence length="174" mass="19883">MAEKRNIFLVGPMGSGKSTIGRHLSQLLKMDFFDSDHEMERRTGVNIDWILDIEGEAGFRSREEKIIAELTNKQGIVLATGKDCIQSKTIRTYLSARGMVIYLEITTSRQLKYAYRDQKHPPHSIPNYSKVTIEALADEPGFLYKEISDVIVRTNNQSPRLIVKQILQILETSR</sequence>
<reference evidence="8 9" key="1">
    <citation type="submission" date="2019-02" db="EMBL/GenBank/DDBJ databases">
        <authorList>
            <person name="Manzano-Marin A."/>
            <person name="Manzano-Marin A."/>
        </authorList>
    </citation>
    <scope>NUCLEOTIDE SEQUENCE [LARGE SCALE GENOMIC DNA]</scope>
    <source>
        <strain evidence="8 9">ErCipseudotaxifoliae</strain>
    </source>
</reference>
<keyword evidence="7" id="KW-0963">Cytoplasm</keyword>
<dbReference type="GO" id="GO:0005829">
    <property type="term" value="C:cytosol"/>
    <property type="evidence" value="ECO:0007669"/>
    <property type="project" value="TreeGrafter"/>
</dbReference>
<comment type="caution">
    <text evidence="7">Lacks conserved residue(s) required for the propagation of feature annotation.</text>
</comment>
<feature type="binding site" evidence="7">
    <location>
        <position position="36"/>
    </location>
    <ligand>
        <name>substrate</name>
    </ligand>
</feature>
<keyword evidence="3 7" id="KW-0547">Nucleotide-binding</keyword>
<protein>
    <recommendedName>
        <fullName evidence="7">Shikimate kinase 1</fullName>
        <shortName evidence="7">SK 1</shortName>
        <ecNumber evidence="7">2.7.1.71</ecNumber>
    </recommendedName>
</protein>
<keyword evidence="4 7" id="KW-0418">Kinase</keyword>
<name>A0A451DLP5_9GAMM</name>
<feature type="binding site" evidence="7">
    <location>
        <position position="60"/>
    </location>
    <ligand>
        <name>substrate</name>
    </ligand>
</feature>
<keyword evidence="2 7" id="KW-0808">Transferase</keyword>
<evidence type="ECO:0000256" key="2">
    <source>
        <dbReference type="ARBA" id="ARBA00022679"/>
    </source>
</evidence>
<dbReference type="HAMAP" id="MF_00109">
    <property type="entry name" value="Shikimate_kinase"/>
    <property type="match status" value="1"/>
</dbReference>
<dbReference type="PANTHER" id="PTHR21087">
    <property type="entry name" value="SHIKIMATE KINASE"/>
    <property type="match status" value="1"/>
</dbReference>
<dbReference type="Proteomes" id="UP000294462">
    <property type="component" value="Chromosome"/>
</dbReference>
<proteinExistence type="inferred from homology"/>
<dbReference type="GO" id="GO:0009073">
    <property type="term" value="P:aromatic amino acid family biosynthetic process"/>
    <property type="evidence" value="ECO:0007669"/>
    <property type="project" value="UniProtKB-KW"/>
</dbReference>
<dbReference type="GO" id="GO:0004765">
    <property type="term" value="F:shikimate kinase activity"/>
    <property type="evidence" value="ECO:0007669"/>
    <property type="project" value="UniProtKB-UniRule"/>
</dbReference>
<evidence type="ECO:0000256" key="6">
    <source>
        <dbReference type="ARBA" id="ARBA00023141"/>
    </source>
</evidence>
<evidence type="ECO:0000256" key="4">
    <source>
        <dbReference type="ARBA" id="ARBA00022777"/>
    </source>
</evidence>
<dbReference type="PRINTS" id="PR01100">
    <property type="entry name" value="SHIKIMTKNASE"/>
</dbReference>
<dbReference type="SUPFAM" id="SSF52540">
    <property type="entry name" value="P-loop containing nucleoside triphosphate hydrolases"/>
    <property type="match status" value="1"/>
</dbReference>
<organism evidence="8 9">
    <name type="scientific">Candidatus Erwinia haradaeae</name>
    <dbReference type="NCBI Taxonomy" id="1922217"/>
    <lineage>
        <taxon>Bacteria</taxon>
        <taxon>Pseudomonadati</taxon>
        <taxon>Pseudomonadota</taxon>
        <taxon>Gammaproteobacteria</taxon>
        <taxon>Enterobacterales</taxon>
        <taxon>Erwiniaceae</taxon>
        <taxon>Erwinia</taxon>
    </lineage>
</organism>
<keyword evidence="9" id="KW-1185">Reference proteome</keyword>
<dbReference type="EMBL" id="LR217725">
    <property type="protein sequence ID" value="VFP87648.1"/>
    <property type="molecule type" value="Genomic_DNA"/>
</dbReference>
<dbReference type="GO" id="GO:0009423">
    <property type="term" value="P:chorismate biosynthetic process"/>
    <property type="evidence" value="ECO:0007669"/>
    <property type="project" value="UniProtKB-UniRule"/>
</dbReference>
<dbReference type="NCBIfam" id="NF003456">
    <property type="entry name" value="PRK05057.1"/>
    <property type="match status" value="1"/>
</dbReference>
<comment type="function">
    <text evidence="7">Catalyzes the specific phosphorylation of the 3-hydroxyl group of shikimic acid using ATP as a cosubstrate.</text>
</comment>
<dbReference type="PANTHER" id="PTHR21087:SF16">
    <property type="entry name" value="SHIKIMATE KINASE 1, CHLOROPLASTIC"/>
    <property type="match status" value="1"/>
</dbReference>
<comment type="pathway">
    <text evidence="7">Metabolic intermediate biosynthesis; chorismate biosynthesis; chorismate from D-erythrose 4-phosphate and phosphoenolpyruvate: step 5/7.</text>
</comment>
<dbReference type="Pfam" id="PF01202">
    <property type="entry name" value="SKI"/>
    <property type="match status" value="1"/>
</dbReference>
<evidence type="ECO:0000256" key="7">
    <source>
        <dbReference type="HAMAP-Rule" id="MF_00109"/>
    </source>
</evidence>
<dbReference type="GO" id="GO:0000287">
    <property type="term" value="F:magnesium ion binding"/>
    <property type="evidence" value="ECO:0007669"/>
    <property type="project" value="UniProtKB-UniRule"/>
</dbReference>
<evidence type="ECO:0000256" key="1">
    <source>
        <dbReference type="ARBA" id="ARBA00022605"/>
    </source>
</evidence>
<dbReference type="CDD" id="cd00464">
    <property type="entry name" value="SK"/>
    <property type="match status" value="1"/>
</dbReference>
<comment type="catalytic activity">
    <reaction evidence="7">
        <text>shikimate + ATP = 3-phosphoshikimate + ADP + H(+)</text>
        <dbReference type="Rhea" id="RHEA:13121"/>
        <dbReference type="ChEBI" id="CHEBI:15378"/>
        <dbReference type="ChEBI" id="CHEBI:30616"/>
        <dbReference type="ChEBI" id="CHEBI:36208"/>
        <dbReference type="ChEBI" id="CHEBI:145989"/>
        <dbReference type="ChEBI" id="CHEBI:456216"/>
        <dbReference type="EC" id="2.7.1.71"/>
    </reaction>
</comment>
<keyword evidence="7" id="KW-0460">Magnesium</keyword>
<dbReference type="GO" id="GO:0005524">
    <property type="term" value="F:ATP binding"/>
    <property type="evidence" value="ECO:0007669"/>
    <property type="project" value="UniProtKB-UniRule"/>
</dbReference>
<gene>
    <name evidence="7 8" type="primary">aroK</name>
    <name evidence="8" type="ORF">ERCIPSTX3056_617</name>
</gene>